<comment type="caution">
    <text evidence="2">The sequence shown here is derived from an EMBL/GenBank/DDBJ whole genome shotgun (WGS) entry which is preliminary data.</text>
</comment>
<keyword evidence="1" id="KW-0472">Membrane</keyword>
<dbReference type="Proteomes" id="UP000001949">
    <property type="component" value="Unassembled WGS sequence"/>
</dbReference>
<dbReference type="AlphaFoldDB" id="Q4MYA1"/>
<accession>Q4MYA1</accession>
<gene>
    <name evidence="2" type="ordered locus">TP05_0022</name>
</gene>
<name>Q4MYA1_THEPA</name>
<reference evidence="2 3" key="1">
    <citation type="journal article" date="2005" name="Science">
        <title>Genome sequence of Theileria parva, a bovine pathogen that transforms lymphocytes.</title>
        <authorList>
            <person name="Gardner M.J."/>
            <person name="Bishop R."/>
            <person name="Shah T."/>
            <person name="de Villiers E.P."/>
            <person name="Carlton J.M."/>
            <person name="Hall N."/>
            <person name="Ren Q."/>
            <person name="Paulsen I.T."/>
            <person name="Pain A."/>
            <person name="Berriman M."/>
            <person name="Wilson R.J.M."/>
            <person name="Sato S."/>
            <person name="Ralph S.A."/>
            <person name="Mann D.J."/>
            <person name="Xiong Z."/>
            <person name="Shallom S.J."/>
            <person name="Weidman J."/>
            <person name="Jiang L."/>
            <person name="Lynn J."/>
            <person name="Weaver B."/>
            <person name="Shoaibi A."/>
            <person name="Domingo A.R."/>
            <person name="Wasawo D."/>
            <person name="Crabtree J."/>
            <person name="Wortman J.R."/>
            <person name="Haas B."/>
            <person name="Angiuoli S.V."/>
            <person name="Creasy T.H."/>
            <person name="Lu C."/>
            <person name="Suh B."/>
            <person name="Silva J.C."/>
            <person name="Utterback T.R."/>
            <person name="Feldblyum T.V."/>
            <person name="Pertea M."/>
            <person name="Allen J."/>
            <person name="Nierman W.C."/>
            <person name="Taracha E.L.N."/>
            <person name="Salzberg S.L."/>
            <person name="White O.R."/>
            <person name="Fitzhugh H.A."/>
            <person name="Morzaria S."/>
            <person name="Venter J.C."/>
            <person name="Fraser C.M."/>
            <person name="Nene V."/>
        </authorList>
    </citation>
    <scope>NUCLEOTIDE SEQUENCE [LARGE SCALE GENOMIC DNA]</scope>
    <source>
        <strain evidence="2 3">Muguga</strain>
    </source>
</reference>
<keyword evidence="1" id="KW-1133">Transmembrane helix</keyword>
<dbReference type="GeneID" id="3882250"/>
<organism evidence="2 3">
    <name type="scientific">Theileria parva</name>
    <name type="common">East coast fever infection agent</name>
    <dbReference type="NCBI Taxonomy" id="5875"/>
    <lineage>
        <taxon>Eukaryota</taxon>
        <taxon>Sar</taxon>
        <taxon>Alveolata</taxon>
        <taxon>Apicomplexa</taxon>
        <taxon>Aconoidasida</taxon>
        <taxon>Piroplasmida</taxon>
        <taxon>Theileriidae</taxon>
        <taxon>Theileria</taxon>
    </lineage>
</organism>
<keyword evidence="3" id="KW-1185">Reference proteome</keyword>
<protein>
    <submittedName>
        <fullName evidence="2">Uncharacterized protein</fullName>
    </submittedName>
</protein>
<evidence type="ECO:0000256" key="1">
    <source>
        <dbReference type="SAM" id="Phobius"/>
    </source>
</evidence>
<proteinExistence type="predicted"/>
<dbReference type="EMBL" id="AAGK01000009">
    <property type="protein sequence ID" value="EAN30408.1"/>
    <property type="molecule type" value="Genomic_DNA"/>
</dbReference>
<evidence type="ECO:0000313" key="3">
    <source>
        <dbReference type="Proteomes" id="UP000001949"/>
    </source>
</evidence>
<keyword evidence="1" id="KW-0812">Transmembrane</keyword>
<sequence length="194" mass="23177">MINNKNKTENIVTNNDKQIKDIHTTDYIIDLLSNIINSKNIQNITENNNISHSFNIETFYKLYEICTKHTIKTSTSIKTYINIIIKFIKLLIIYLIEKYYYNFNDIYFILKSSKDIETFNFYTSFNNLKTYLNSFIQKKNKPGTRLSVYYIILLLVYIYFGPISWFLIRVLTDAQNWMEHTLDTMVILPLPFIQ</sequence>
<dbReference type="VEuPathDB" id="PiroplasmaDB:TpMuguga_05g00022"/>
<evidence type="ECO:0000313" key="2">
    <source>
        <dbReference type="EMBL" id="EAN30408.1"/>
    </source>
</evidence>
<dbReference type="InParanoid" id="Q4MYA1"/>
<dbReference type="KEGG" id="tpv:TP05_0022"/>
<feature type="transmembrane region" description="Helical" evidence="1">
    <location>
        <begin position="148"/>
        <end position="168"/>
    </location>
</feature>